<dbReference type="PANTHER" id="PTHR43441">
    <property type="entry name" value="RIBOSOMAL-PROTEIN-SERINE ACETYLTRANSFERASE"/>
    <property type="match status" value="1"/>
</dbReference>
<dbReference type="Pfam" id="PF13302">
    <property type="entry name" value="Acetyltransf_3"/>
    <property type="match status" value="1"/>
</dbReference>
<proteinExistence type="predicted"/>
<dbReference type="eggNOG" id="COG1670">
    <property type="taxonomic scope" value="Bacteria"/>
</dbReference>
<organism evidence="2 3">
    <name type="scientific">Microbacterium oleivorans</name>
    <dbReference type="NCBI Taxonomy" id="273677"/>
    <lineage>
        <taxon>Bacteria</taxon>
        <taxon>Bacillati</taxon>
        <taxon>Actinomycetota</taxon>
        <taxon>Actinomycetes</taxon>
        <taxon>Micrococcales</taxon>
        <taxon>Microbacteriaceae</taxon>
        <taxon>Microbacterium</taxon>
    </lineage>
</organism>
<gene>
    <name evidence="2" type="ORF">BW34_01736</name>
</gene>
<feature type="domain" description="N-acetyltransferase" evidence="1">
    <location>
        <begin position="10"/>
        <end position="161"/>
    </location>
</feature>
<comment type="caution">
    <text evidence="2">The sequence shown here is derived from an EMBL/GenBank/DDBJ whole genome shotgun (WGS) entry which is preliminary data.</text>
</comment>
<accession>A0A031FSD7</accession>
<protein>
    <submittedName>
        <fullName evidence="2">Putative acetyltransferase</fullName>
    </submittedName>
</protein>
<sequence length="161" mass="17430">MGMMLADSHVLLTRITPAIARRIIDRAEQSGDDWHPDYPFADELDPLAALAASEPQDLPFTMYAIRRPDDRVAVGGFGFFGPPDETGAVEFGYGLIPAARGKGLASAAVTLALHHAQRWGATRAKADTELSNAASRRVLEKAGLREVGRRDGLVFFERALA</sequence>
<dbReference type="InterPro" id="IPR051908">
    <property type="entry name" value="Ribosomal_N-acetyltransferase"/>
</dbReference>
<dbReference type="Proteomes" id="UP000024001">
    <property type="component" value="Unassembled WGS sequence"/>
</dbReference>
<evidence type="ECO:0000313" key="3">
    <source>
        <dbReference type="Proteomes" id="UP000024001"/>
    </source>
</evidence>
<dbReference type="CDD" id="cd04301">
    <property type="entry name" value="NAT_SF"/>
    <property type="match status" value="1"/>
</dbReference>
<name>A0A031FSD7_9MICO</name>
<keyword evidence="3" id="KW-1185">Reference proteome</keyword>
<keyword evidence="2" id="KW-0808">Transferase</keyword>
<dbReference type="InterPro" id="IPR000182">
    <property type="entry name" value="GNAT_dom"/>
</dbReference>
<dbReference type="EMBL" id="JFYO01000005">
    <property type="protein sequence ID" value="EZP27744.1"/>
    <property type="molecule type" value="Genomic_DNA"/>
</dbReference>
<dbReference type="AlphaFoldDB" id="A0A031FSD7"/>
<dbReference type="SUPFAM" id="SSF55729">
    <property type="entry name" value="Acyl-CoA N-acyltransferases (Nat)"/>
    <property type="match status" value="1"/>
</dbReference>
<dbReference type="GO" id="GO:1990189">
    <property type="term" value="F:protein N-terminal-serine acetyltransferase activity"/>
    <property type="evidence" value="ECO:0007669"/>
    <property type="project" value="TreeGrafter"/>
</dbReference>
<dbReference type="PROSITE" id="PS51186">
    <property type="entry name" value="GNAT"/>
    <property type="match status" value="1"/>
</dbReference>
<evidence type="ECO:0000313" key="2">
    <source>
        <dbReference type="EMBL" id="EZP27744.1"/>
    </source>
</evidence>
<dbReference type="PANTHER" id="PTHR43441:SF6">
    <property type="entry name" value="N-ACETYLTRANSFERASE DOMAIN-CONTAINING PROTEIN"/>
    <property type="match status" value="1"/>
</dbReference>
<dbReference type="PATRIC" id="fig|273677.3.peg.1718"/>
<dbReference type="GO" id="GO:0005737">
    <property type="term" value="C:cytoplasm"/>
    <property type="evidence" value="ECO:0007669"/>
    <property type="project" value="TreeGrafter"/>
</dbReference>
<reference evidence="2 3" key="1">
    <citation type="submission" date="2014-03" db="EMBL/GenBank/DDBJ databases">
        <title>Draft Genome Sequences of 13 Willow Endophytes.</title>
        <authorList>
            <person name="Gan H.Y."/>
            <person name="Gan H.M."/>
            <person name="Savka M.A."/>
            <person name="Hudson A.O."/>
        </authorList>
    </citation>
    <scope>NUCLEOTIDE SEQUENCE [LARGE SCALE GENOMIC DNA]</scope>
    <source>
        <strain evidence="2 3">RIT293</strain>
    </source>
</reference>
<dbReference type="GO" id="GO:0008999">
    <property type="term" value="F:protein-N-terminal-alanine acetyltransferase activity"/>
    <property type="evidence" value="ECO:0007669"/>
    <property type="project" value="TreeGrafter"/>
</dbReference>
<evidence type="ECO:0000259" key="1">
    <source>
        <dbReference type="PROSITE" id="PS51186"/>
    </source>
</evidence>
<dbReference type="InterPro" id="IPR016181">
    <property type="entry name" value="Acyl_CoA_acyltransferase"/>
</dbReference>
<dbReference type="Gene3D" id="3.40.630.30">
    <property type="match status" value="1"/>
</dbReference>
<dbReference type="KEGG" id="moo:BWL13_02871"/>